<dbReference type="GO" id="GO:0019478">
    <property type="term" value="P:D-amino acid catabolic process"/>
    <property type="evidence" value="ECO:0007669"/>
    <property type="project" value="UniProtKB-UniRule"/>
</dbReference>
<keyword evidence="2 4" id="KW-0820">tRNA-binding</keyword>
<organism evidence="5 6">
    <name type="scientific">Candidatus Limadaptatus stercorigallinarum</name>
    <dbReference type="NCBI Taxonomy" id="2840845"/>
    <lineage>
        <taxon>Bacteria</taxon>
        <taxon>Bacillati</taxon>
        <taxon>Bacillota</taxon>
        <taxon>Clostridia</taxon>
        <taxon>Eubacteriales</taxon>
        <taxon>Candidatus Limadaptatus</taxon>
    </lineage>
</organism>
<keyword evidence="4" id="KW-0963">Cytoplasm</keyword>
<accession>A0A9D1HTG8</accession>
<gene>
    <name evidence="4" type="primary">dtd</name>
    <name evidence="5" type="ORF">IAD51_05765</name>
</gene>
<dbReference type="Pfam" id="PF02580">
    <property type="entry name" value="Tyr_Deacylase"/>
    <property type="match status" value="1"/>
</dbReference>
<feature type="short sequence motif" description="Gly-cisPro motif, important for rejection of L-amino acids" evidence="4">
    <location>
        <begin position="139"/>
        <end position="140"/>
    </location>
</feature>
<keyword evidence="4" id="KW-0694">RNA-binding</keyword>
<comment type="domain">
    <text evidence="4">A Gly-cisPro motif from one monomer fits into the active site of the other monomer to allow specific chiral rejection of L-amino acids.</text>
</comment>
<dbReference type="EC" id="3.1.1.-" evidence="4"/>
<keyword evidence="3 4" id="KW-0378">Hydrolase</keyword>
<dbReference type="Gene3D" id="3.50.80.10">
    <property type="entry name" value="D-tyrosyl-tRNA(Tyr) deacylase"/>
    <property type="match status" value="1"/>
</dbReference>
<evidence type="ECO:0000313" key="5">
    <source>
        <dbReference type="EMBL" id="HIU21717.1"/>
    </source>
</evidence>
<dbReference type="GO" id="GO:0106026">
    <property type="term" value="F:Gly-tRNA(Ala) deacylase activity"/>
    <property type="evidence" value="ECO:0007669"/>
    <property type="project" value="UniProtKB-UniRule"/>
</dbReference>
<reference evidence="5" key="2">
    <citation type="journal article" date="2021" name="PeerJ">
        <title>Extensive microbial diversity within the chicken gut microbiome revealed by metagenomics and culture.</title>
        <authorList>
            <person name="Gilroy R."/>
            <person name="Ravi A."/>
            <person name="Getino M."/>
            <person name="Pursley I."/>
            <person name="Horton D.L."/>
            <person name="Alikhan N.F."/>
            <person name="Baker D."/>
            <person name="Gharbi K."/>
            <person name="Hall N."/>
            <person name="Watson M."/>
            <person name="Adriaenssens E.M."/>
            <person name="Foster-Nyarko E."/>
            <person name="Jarju S."/>
            <person name="Secka A."/>
            <person name="Antonio M."/>
            <person name="Oren A."/>
            <person name="Chaudhuri R.R."/>
            <person name="La Ragione R."/>
            <person name="Hildebrand F."/>
            <person name="Pallen M.J."/>
        </authorList>
    </citation>
    <scope>NUCLEOTIDE SEQUENCE</scope>
    <source>
        <strain evidence="5">1063</strain>
    </source>
</reference>
<dbReference type="FunFam" id="3.50.80.10:FF:000001">
    <property type="entry name" value="D-aminoacyl-tRNA deacylase"/>
    <property type="match status" value="1"/>
</dbReference>
<comment type="subunit">
    <text evidence="4">Homodimer.</text>
</comment>
<name>A0A9D1HTG8_9FIRM</name>
<dbReference type="PANTHER" id="PTHR10472:SF5">
    <property type="entry name" value="D-AMINOACYL-TRNA DEACYLASE 1"/>
    <property type="match status" value="1"/>
</dbReference>
<protein>
    <recommendedName>
        <fullName evidence="4">D-aminoacyl-tRNA deacylase</fullName>
        <shortName evidence="4">DTD</shortName>
        <ecNumber evidence="4">3.1.1.96</ecNumber>
    </recommendedName>
    <alternativeName>
        <fullName evidence="4">Gly-tRNA(Ala) deacylase</fullName>
        <ecNumber evidence="4">3.1.1.-</ecNumber>
    </alternativeName>
</protein>
<dbReference type="GO" id="GO:0000049">
    <property type="term" value="F:tRNA binding"/>
    <property type="evidence" value="ECO:0007669"/>
    <property type="project" value="UniProtKB-UniRule"/>
</dbReference>
<comment type="catalytic activity">
    <reaction evidence="4">
        <text>a D-aminoacyl-tRNA + H2O = a tRNA + a D-alpha-amino acid + H(+)</text>
        <dbReference type="Rhea" id="RHEA:13953"/>
        <dbReference type="Rhea" id="RHEA-COMP:10123"/>
        <dbReference type="Rhea" id="RHEA-COMP:10124"/>
        <dbReference type="ChEBI" id="CHEBI:15377"/>
        <dbReference type="ChEBI" id="CHEBI:15378"/>
        <dbReference type="ChEBI" id="CHEBI:59871"/>
        <dbReference type="ChEBI" id="CHEBI:78442"/>
        <dbReference type="ChEBI" id="CHEBI:79333"/>
        <dbReference type="EC" id="3.1.1.96"/>
    </reaction>
</comment>
<evidence type="ECO:0000256" key="2">
    <source>
        <dbReference type="ARBA" id="ARBA00022555"/>
    </source>
</evidence>
<comment type="caution">
    <text evidence="5">The sequence shown here is derived from an EMBL/GenBank/DDBJ whole genome shotgun (WGS) entry which is preliminary data.</text>
</comment>
<dbReference type="AlphaFoldDB" id="A0A9D1HTG8"/>
<evidence type="ECO:0000256" key="4">
    <source>
        <dbReference type="HAMAP-Rule" id="MF_00518"/>
    </source>
</evidence>
<proteinExistence type="inferred from homology"/>
<dbReference type="Proteomes" id="UP000824088">
    <property type="component" value="Unassembled WGS sequence"/>
</dbReference>
<dbReference type="EC" id="3.1.1.96" evidence="4"/>
<dbReference type="SUPFAM" id="SSF69500">
    <property type="entry name" value="DTD-like"/>
    <property type="match status" value="1"/>
</dbReference>
<comment type="function">
    <text evidence="4">An aminoacyl-tRNA editing enzyme that deacylates mischarged D-aminoacyl-tRNAs. Also deacylates mischarged glycyl-tRNA(Ala), protecting cells against glycine mischarging by AlaRS. Acts via tRNA-based rather than protein-based catalysis; rejects L-amino acids rather than detecting D-amino acids in the active site. By recycling D-aminoacyl-tRNA to D-amino acids and free tRNA molecules, this enzyme counteracts the toxicity associated with the formation of D-aminoacyl-tRNA entities in vivo and helps enforce protein L-homochirality.</text>
</comment>
<dbReference type="GO" id="GO:0043908">
    <property type="term" value="F:Ser(Gly)-tRNA(Ala) hydrolase activity"/>
    <property type="evidence" value="ECO:0007669"/>
    <property type="project" value="UniProtKB-UniRule"/>
</dbReference>
<dbReference type="GO" id="GO:0005737">
    <property type="term" value="C:cytoplasm"/>
    <property type="evidence" value="ECO:0007669"/>
    <property type="project" value="UniProtKB-SubCell"/>
</dbReference>
<dbReference type="HAMAP" id="MF_00518">
    <property type="entry name" value="Deacylase_Dtd"/>
    <property type="match status" value="1"/>
</dbReference>
<evidence type="ECO:0000256" key="1">
    <source>
        <dbReference type="ARBA" id="ARBA00009673"/>
    </source>
</evidence>
<evidence type="ECO:0000256" key="3">
    <source>
        <dbReference type="ARBA" id="ARBA00022801"/>
    </source>
</evidence>
<comment type="subcellular location">
    <subcellularLocation>
        <location evidence="4">Cytoplasm</location>
    </subcellularLocation>
</comment>
<dbReference type="InterPro" id="IPR023509">
    <property type="entry name" value="DTD-like_sf"/>
</dbReference>
<dbReference type="GO" id="GO:0051500">
    <property type="term" value="F:D-tyrosyl-tRNA(Tyr) deacylase activity"/>
    <property type="evidence" value="ECO:0007669"/>
    <property type="project" value="TreeGrafter"/>
</dbReference>
<comment type="catalytic activity">
    <reaction evidence="4">
        <text>glycyl-tRNA(Ala) + H2O = tRNA(Ala) + glycine + H(+)</text>
        <dbReference type="Rhea" id="RHEA:53744"/>
        <dbReference type="Rhea" id="RHEA-COMP:9657"/>
        <dbReference type="Rhea" id="RHEA-COMP:13640"/>
        <dbReference type="ChEBI" id="CHEBI:15377"/>
        <dbReference type="ChEBI" id="CHEBI:15378"/>
        <dbReference type="ChEBI" id="CHEBI:57305"/>
        <dbReference type="ChEBI" id="CHEBI:78442"/>
        <dbReference type="ChEBI" id="CHEBI:78522"/>
    </reaction>
</comment>
<dbReference type="EMBL" id="DVMN01000103">
    <property type="protein sequence ID" value="HIU21717.1"/>
    <property type="molecule type" value="Genomic_DNA"/>
</dbReference>
<dbReference type="InterPro" id="IPR003732">
    <property type="entry name" value="Daa-tRNA_deacyls_DTD"/>
</dbReference>
<evidence type="ECO:0000313" key="6">
    <source>
        <dbReference type="Proteomes" id="UP000824088"/>
    </source>
</evidence>
<dbReference type="NCBIfam" id="TIGR00256">
    <property type="entry name" value="D-aminoacyl-tRNA deacylase"/>
    <property type="match status" value="1"/>
</dbReference>
<dbReference type="PANTHER" id="PTHR10472">
    <property type="entry name" value="D-TYROSYL-TRNA TYR DEACYLASE"/>
    <property type="match status" value="1"/>
</dbReference>
<sequence>MRAVIQRTFRSVLSVDGKIVSEIPSGLTVFLAICKGDTEEAADYFARKLVRLRVFRDDADKMNRSILDAGGEILLVSQFSLAGKLGKGSGNRPDFGNAEEPERARALYERVTEKVRAEGVTVKTGVFGAHMFIEQQQDGPLSFIFEC</sequence>
<reference evidence="5" key="1">
    <citation type="submission" date="2020-10" db="EMBL/GenBank/DDBJ databases">
        <authorList>
            <person name="Gilroy R."/>
        </authorList>
    </citation>
    <scope>NUCLEOTIDE SEQUENCE</scope>
    <source>
        <strain evidence="5">1063</strain>
    </source>
</reference>
<comment type="similarity">
    <text evidence="1 4">Belongs to the DTD family.</text>
</comment>